<proteinExistence type="predicted"/>
<dbReference type="Proteomes" id="UP000527315">
    <property type="component" value="Unassembled WGS sequence"/>
</dbReference>
<evidence type="ECO:0000313" key="1">
    <source>
        <dbReference type="EMBL" id="HIH33077.1"/>
    </source>
</evidence>
<evidence type="ECO:0000313" key="2">
    <source>
        <dbReference type="Proteomes" id="UP000527315"/>
    </source>
</evidence>
<name>A0A7J4KXQ8_9ARCH</name>
<sequence length="109" mass="12255">MLGRPYAKEAIALKTAVDKKAENDSEKTAWGGLNVLDYYNYVKKLSDSTNRKFYLAVESSKDASNPWKYSPPYQIQFATEVQTAGCETILKCLSLISERIVQQLVNIGQ</sequence>
<dbReference type="EMBL" id="DUFJ01000058">
    <property type="protein sequence ID" value="HIH33077.1"/>
    <property type="molecule type" value="Genomic_DNA"/>
</dbReference>
<organism evidence="1 2">
    <name type="scientific">Candidatus Iainarchaeum sp</name>
    <dbReference type="NCBI Taxonomy" id="3101447"/>
    <lineage>
        <taxon>Archaea</taxon>
        <taxon>Candidatus Iainarchaeota</taxon>
        <taxon>Candidatus Iainarchaeia</taxon>
        <taxon>Candidatus Iainarchaeales</taxon>
        <taxon>Candidatus Iainarchaeaceae</taxon>
        <taxon>Candidatus Iainarchaeum</taxon>
    </lineage>
</organism>
<reference evidence="2" key="1">
    <citation type="journal article" date="2020" name="bioRxiv">
        <title>A rank-normalized archaeal taxonomy based on genome phylogeny resolves widespread incomplete and uneven classifications.</title>
        <authorList>
            <person name="Rinke C."/>
            <person name="Chuvochina M."/>
            <person name="Mussig A.J."/>
            <person name="Chaumeil P.-A."/>
            <person name="Waite D.W."/>
            <person name="Whitman W.B."/>
            <person name="Parks D.H."/>
            <person name="Hugenholtz P."/>
        </authorList>
    </citation>
    <scope>NUCLEOTIDE SEQUENCE [LARGE SCALE GENOMIC DNA]</scope>
</reference>
<protein>
    <submittedName>
        <fullName evidence="1">Uncharacterized protein</fullName>
    </submittedName>
</protein>
<gene>
    <name evidence="1" type="ORF">HA227_02370</name>
</gene>
<accession>A0A7J4KXQ8</accession>
<comment type="caution">
    <text evidence="1">The sequence shown here is derived from an EMBL/GenBank/DDBJ whole genome shotgun (WGS) entry which is preliminary data.</text>
</comment>
<dbReference type="AlphaFoldDB" id="A0A7J4KXQ8"/>